<evidence type="ECO:0000313" key="2">
    <source>
        <dbReference type="Proteomes" id="UP000325315"/>
    </source>
</evidence>
<dbReference type="PANTHER" id="PTHR45835">
    <property type="entry name" value="YALI0A06105P"/>
    <property type="match status" value="1"/>
</dbReference>
<protein>
    <submittedName>
        <fullName evidence="1">Retrotransposable element Tf2</fullName>
    </submittedName>
</protein>
<sequence>MLSGVRLSFDEVGYYAYSGIMTKATVGEDALSRKTMVASKYLQNIKYPKEKLYPLEIPEWEWDKITKGSVSGFPLSPTKKNVVWEIVDRLPKSTHFLPVLETTEWKWDKITKGFISGFPLSPTKKNVVWEIVEQLPKSAHFLPTDGKSNRIIHVLEDLLRSCVINFGIKWERYLPLAKFAYNNSYHASCNTPNSYPSSE</sequence>
<dbReference type="PANTHER" id="PTHR45835:SF99">
    <property type="entry name" value="CHROMO DOMAIN-CONTAINING PROTEIN-RELATED"/>
    <property type="match status" value="1"/>
</dbReference>
<organism evidence="1 2">
    <name type="scientific">Gossypium australe</name>
    <dbReference type="NCBI Taxonomy" id="47621"/>
    <lineage>
        <taxon>Eukaryota</taxon>
        <taxon>Viridiplantae</taxon>
        <taxon>Streptophyta</taxon>
        <taxon>Embryophyta</taxon>
        <taxon>Tracheophyta</taxon>
        <taxon>Spermatophyta</taxon>
        <taxon>Magnoliopsida</taxon>
        <taxon>eudicotyledons</taxon>
        <taxon>Gunneridae</taxon>
        <taxon>Pentapetalae</taxon>
        <taxon>rosids</taxon>
        <taxon>malvids</taxon>
        <taxon>Malvales</taxon>
        <taxon>Malvaceae</taxon>
        <taxon>Malvoideae</taxon>
        <taxon>Gossypium</taxon>
    </lineage>
</organism>
<comment type="caution">
    <text evidence="1">The sequence shown here is derived from an EMBL/GenBank/DDBJ whole genome shotgun (WGS) entry which is preliminary data.</text>
</comment>
<dbReference type="Proteomes" id="UP000325315">
    <property type="component" value="Unassembled WGS sequence"/>
</dbReference>
<keyword evidence="2" id="KW-1185">Reference proteome</keyword>
<evidence type="ECO:0000313" key="1">
    <source>
        <dbReference type="EMBL" id="KAA3461707.1"/>
    </source>
</evidence>
<reference evidence="2" key="1">
    <citation type="journal article" date="2019" name="Plant Biotechnol. J.">
        <title>Genome sequencing of the Australian wild diploid species Gossypium australe highlights disease resistance and delayed gland morphogenesis.</title>
        <authorList>
            <person name="Cai Y."/>
            <person name="Cai X."/>
            <person name="Wang Q."/>
            <person name="Wang P."/>
            <person name="Zhang Y."/>
            <person name="Cai C."/>
            <person name="Xu Y."/>
            <person name="Wang K."/>
            <person name="Zhou Z."/>
            <person name="Wang C."/>
            <person name="Geng S."/>
            <person name="Li B."/>
            <person name="Dong Q."/>
            <person name="Hou Y."/>
            <person name="Wang H."/>
            <person name="Ai P."/>
            <person name="Liu Z."/>
            <person name="Yi F."/>
            <person name="Sun M."/>
            <person name="An G."/>
            <person name="Cheng J."/>
            <person name="Zhang Y."/>
            <person name="Shi Q."/>
            <person name="Xie Y."/>
            <person name="Shi X."/>
            <person name="Chang Y."/>
            <person name="Huang F."/>
            <person name="Chen Y."/>
            <person name="Hong S."/>
            <person name="Mi L."/>
            <person name="Sun Q."/>
            <person name="Zhang L."/>
            <person name="Zhou B."/>
            <person name="Peng R."/>
            <person name="Zhang X."/>
            <person name="Liu F."/>
        </authorList>
    </citation>
    <scope>NUCLEOTIDE SEQUENCE [LARGE SCALE GENOMIC DNA]</scope>
    <source>
        <strain evidence="2">cv. PA1801</strain>
    </source>
</reference>
<name>A0A5B6UXA9_9ROSI</name>
<proteinExistence type="predicted"/>
<dbReference type="EMBL" id="SMMG02000009">
    <property type="protein sequence ID" value="KAA3461707.1"/>
    <property type="molecule type" value="Genomic_DNA"/>
</dbReference>
<accession>A0A5B6UXA9</accession>
<dbReference type="AlphaFoldDB" id="A0A5B6UXA9"/>
<gene>
    <name evidence="1" type="ORF">EPI10_028259</name>
</gene>